<keyword evidence="1" id="KW-0812">Transmembrane</keyword>
<dbReference type="AlphaFoldDB" id="A0A0F6MSR5"/>
<name>A0A0F6MSR5_TREDN</name>
<dbReference type="PATRIC" id="fig|999434.4.peg.2"/>
<protein>
    <submittedName>
        <fullName evidence="2">Uncharacterized protein</fullName>
    </submittedName>
</protein>
<proteinExistence type="predicted"/>
<dbReference type="RefSeq" id="WP_002689294.1">
    <property type="nucleotide sequence ID" value="NZ_CM001797.1"/>
</dbReference>
<feature type="transmembrane region" description="Helical" evidence="1">
    <location>
        <begin position="91"/>
        <end position="115"/>
    </location>
</feature>
<feature type="transmembrane region" description="Helical" evidence="1">
    <location>
        <begin position="307"/>
        <end position="328"/>
    </location>
</feature>
<evidence type="ECO:0000313" key="2">
    <source>
        <dbReference type="EMBL" id="EMB24771.1"/>
    </source>
</evidence>
<feature type="transmembrane region" description="Helical" evidence="1">
    <location>
        <begin position="127"/>
        <end position="147"/>
    </location>
</feature>
<comment type="caution">
    <text evidence="2">The sequence shown here is derived from an EMBL/GenBank/DDBJ whole genome shotgun (WGS) entry which is preliminary data.</text>
</comment>
<feature type="transmembrane region" description="Helical" evidence="1">
    <location>
        <begin position="248"/>
        <end position="269"/>
    </location>
</feature>
<keyword evidence="1" id="KW-0472">Membrane</keyword>
<dbReference type="Proteomes" id="UP000011701">
    <property type="component" value="Chromosome"/>
</dbReference>
<sequence length="336" mass="39859">MIYEKFKEKKKYIFLITVYLVFNFVIMLIVFLRILPGYSSKLYIPVNDSDISILKIEPVLQMLGKYDKNYTLSINGSEFEFGLNMKKVRKILMATLIVFFIPNFTFFVFLLYTYINKIKDFTRKQKIKIIFIITIYVIMNIILFLWIDSYFNKPKNSISFVPLKKEAVVIDSVPTEITERGWYNSQLAQTISGAEYYIAIKLIRVKEVILIFLKRFYIYNYIYTILLIIYMGYVINLNKEKKYMNMKITDVFFYIGCVLLCVSPMIVKIGKEDVFLYTIFIETLGIGCMLPKVYLDWRYAYYLGKKSTWFFVKLFVLSLIFIAAILMFTRTLLSGF</sequence>
<keyword evidence="1" id="KW-1133">Transmembrane helix</keyword>
<accession>A0A0F6MSR5</accession>
<organism evidence="2">
    <name type="scientific">Treponema denticola OTK</name>
    <dbReference type="NCBI Taxonomy" id="999434"/>
    <lineage>
        <taxon>Bacteria</taxon>
        <taxon>Pseudomonadati</taxon>
        <taxon>Spirochaetota</taxon>
        <taxon>Spirochaetia</taxon>
        <taxon>Spirochaetales</taxon>
        <taxon>Treponemataceae</taxon>
        <taxon>Treponema</taxon>
    </lineage>
</organism>
<feature type="transmembrane region" description="Helical" evidence="1">
    <location>
        <begin position="12"/>
        <end position="35"/>
    </location>
</feature>
<evidence type="ECO:0000256" key="1">
    <source>
        <dbReference type="SAM" id="Phobius"/>
    </source>
</evidence>
<gene>
    <name evidence="2" type="ORF">HMPREF9723_00002</name>
</gene>
<dbReference type="EMBL" id="AGDY01000001">
    <property type="protein sequence ID" value="EMB24771.1"/>
    <property type="molecule type" value="Genomic_DNA"/>
</dbReference>
<dbReference type="HOGENOM" id="CLU_826225_0_0_12"/>
<reference evidence="2" key="1">
    <citation type="submission" date="2012-01" db="EMBL/GenBank/DDBJ databases">
        <title>The Genome Sequence of Treponema denticola OTK.</title>
        <authorList>
            <consortium name="The Broad Institute Genome Sequencing Platform"/>
            <person name="Earl A."/>
            <person name="Ward D."/>
            <person name="Feldgarden M."/>
            <person name="Gevers D."/>
            <person name="Blanton J.M."/>
            <person name="Fenno C.J."/>
            <person name="Baranova O.V."/>
            <person name="Mathney J."/>
            <person name="Dewhirst F.E."/>
            <person name="Izard J."/>
            <person name="Young S.K."/>
            <person name="Zeng Q."/>
            <person name="Gargeya S."/>
            <person name="Fitzgerald M."/>
            <person name="Haas B."/>
            <person name="Abouelleil A."/>
            <person name="Alvarado L."/>
            <person name="Arachchi H.M."/>
            <person name="Berlin A."/>
            <person name="Chapman S.B."/>
            <person name="Gearin G."/>
            <person name="Goldberg J."/>
            <person name="Griggs A."/>
            <person name="Gujja S."/>
            <person name="Hansen M."/>
            <person name="Heiman D."/>
            <person name="Howarth C."/>
            <person name="Larimer J."/>
            <person name="Lui A."/>
            <person name="MacDonald P.J.P."/>
            <person name="McCowen C."/>
            <person name="Montmayeur A."/>
            <person name="Murphy C."/>
            <person name="Neiman D."/>
            <person name="Pearson M."/>
            <person name="Priest M."/>
            <person name="Roberts A."/>
            <person name="Saif S."/>
            <person name="Shea T."/>
            <person name="Sisk P."/>
            <person name="Stolte C."/>
            <person name="Sykes S."/>
            <person name="Wortman J."/>
            <person name="Nusbaum C."/>
            <person name="Birren B."/>
        </authorList>
    </citation>
    <scope>NUCLEOTIDE SEQUENCE [LARGE SCALE GENOMIC DNA]</scope>
    <source>
        <strain evidence="2">OTK</strain>
    </source>
</reference>
<feature type="transmembrane region" description="Helical" evidence="1">
    <location>
        <begin position="275"/>
        <end position="295"/>
    </location>
</feature>
<feature type="transmembrane region" description="Helical" evidence="1">
    <location>
        <begin position="216"/>
        <end position="236"/>
    </location>
</feature>